<sequence>AGMGWVAQPGAETWQLPAGLVQRRLRMGCANVLGSGSRVDANGPDTQNYPRSGNSWPHLCSLILSTLPHIILPVLSTIVITPTDLSLFIYCFLLPLLKNLIYHDIN</sequence>
<reference evidence="1" key="1">
    <citation type="submission" date="2021-01" db="EMBL/GenBank/DDBJ databases">
        <authorList>
            <person name="Kaushik A."/>
        </authorList>
    </citation>
    <scope>NUCLEOTIDE SEQUENCE</scope>
    <source>
        <strain evidence="1">AG6-10EEA</strain>
    </source>
</reference>
<dbReference type="Proteomes" id="UP000663853">
    <property type="component" value="Unassembled WGS sequence"/>
</dbReference>
<evidence type="ECO:0000313" key="2">
    <source>
        <dbReference type="Proteomes" id="UP000663853"/>
    </source>
</evidence>
<dbReference type="AlphaFoldDB" id="A0A8H3DU61"/>
<gene>
    <name evidence="1" type="ORF">RDB_LOCUS185008</name>
</gene>
<accession>A0A8H3DU61</accession>
<comment type="caution">
    <text evidence="1">The sequence shown here is derived from an EMBL/GenBank/DDBJ whole genome shotgun (WGS) entry which is preliminary data.</text>
</comment>
<evidence type="ECO:0000313" key="1">
    <source>
        <dbReference type="EMBL" id="CAE6537938.1"/>
    </source>
</evidence>
<name>A0A8H3DU61_9AGAM</name>
<organism evidence="1 2">
    <name type="scientific">Rhizoctonia solani</name>
    <dbReference type="NCBI Taxonomy" id="456999"/>
    <lineage>
        <taxon>Eukaryota</taxon>
        <taxon>Fungi</taxon>
        <taxon>Dikarya</taxon>
        <taxon>Basidiomycota</taxon>
        <taxon>Agaricomycotina</taxon>
        <taxon>Agaricomycetes</taxon>
        <taxon>Cantharellales</taxon>
        <taxon>Ceratobasidiaceae</taxon>
        <taxon>Rhizoctonia</taxon>
    </lineage>
</organism>
<dbReference type="EMBL" id="CAJMXA010004242">
    <property type="protein sequence ID" value="CAE6537938.1"/>
    <property type="molecule type" value="Genomic_DNA"/>
</dbReference>
<proteinExistence type="predicted"/>
<protein>
    <submittedName>
        <fullName evidence="1">Uncharacterized protein</fullName>
    </submittedName>
</protein>
<feature type="non-terminal residue" evidence="1">
    <location>
        <position position="1"/>
    </location>
</feature>